<feature type="region of interest" description="Disordered" evidence="1">
    <location>
        <begin position="170"/>
        <end position="207"/>
    </location>
</feature>
<reference evidence="2" key="1">
    <citation type="journal article" date="2020" name="bioRxiv">
        <title>Comparative genomics of Chlamydomonas.</title>
        <authorList>
            <person name="Craig R.J."/>
            <person name="Hasan A.R."/>
            <person name="Ness R.W."/>
            <person name="Keightley P.D."/>
        </authorList>
    </citation>
    <scope>NUCLEOTIDE SEQUENCE</scope>
    <source>
        <strain evidence="2">CCAP 11/70</strain>
    </source>
</reference>
<dbReference type="OrthoDB" id="61870at2759"/>
<dbReference type="Gene3D" id="3.40.630.30">
    <property type="match status" value="1"/>
</dbReference>
<dbReference type="PANTHER" id="PTHR20958:SF6">
    <property type="entry name" value="GLYCINE N-ACYLTRANSFERASE-LIKE PROTEIN"/>
    <property type="match status" value="1"/>
</dbReference>
<evidence type="ECO:0000256" key="1">
    <source>
        <dbReference type="SAM" id="MobiDB-lite"/>
    </source>
</evidence>
<dbReference type="Proteomes" id="UP000612055">
    <property type="component" value="Unassembled WGS sequence"/>
</dbReference>
<evidence type="ECO:0000313" key="2">
    <source>
        <dbReference type="EMBL" id="KAG2484580.1"/>
    </source>
</evidence>
<keyword evidence="3" id="KW-1185">Reference proteome</keyword>
<accession>A0A835XPC0</accession>
<sequence length="334" mass="34798">MPSSAGLVPVPSGSSAINQLLQHREQSLSPAEPDEAHQSRLFAWAASAILALPDPRRLAFYCLPSHGAAAVLRVLRAAGYDNLWDEPCHRYARAEPLYPEELAVVMSDPSSAACGSGAAGSPAEVYRLDSLRSEADCELVDSLWTYKSSYSLPLVRLLVQHRHTVCARYNSRGQEGGSDRKGPAVPVGSDTGPVGGSEPGPEASASGSGSDAVAWILHYGDGSIGLAHTLEAHRRRGLMRRCGLEMVRRLLGPGRGEAEEEQEGSTERGAAGAGAGAGAGGAGAGGGGGEAGGWRQREVFLFVVQGNGASVALFEGLGFRCCAAAWHWLGVEGE</sequence>
<protein>
    <submittedName>
        <fullName evidence="2">Uncharacterized protein</fullName>
    </submittedName>
</protein>
<feature type="compositionally biased region" description="Gly residues" evidence="1">
    <location>
        <begin position="271"/>
        <end position="290"/>
    </location>
</feature>
<comment type="caution">
    <text evidence="2">The sequence shown here is derived from an EMBL/GenBank/DDBJ whole genome shotgun (WGS) entry which is preliminary data.</text>
</comment>
<dbReference type="EMBL" id="JAEHOE010000147">
    <property type="protein sequence ID" value="KAG2484580.1"/>
    <property type="molecule type" value="Genomic_DNA"/>
</dbReference>
<feature type="region of interest" description="Disordered" evidence="1">
    <location>
        <begin position="253"/>
        <end position="290"/>
    </location>
</feature>
<organism evidence="2 3">
    <name type="scientific">Edaphochlamys debaryana</name>
    <dbReference type="NCBI Taxonomy" id="47281"/>
    <lineage>
        <taxon>Eukaryota</taxon>
        <taxon>Viridiplantae</taxon>
        <taxon>Chlorophyta</taxon>
        <taxon>core chlorophytes</taxon>
        <taxon>Chlorophyceae</taxon>
        <taxon>CS clade</taxon>
        <taxon>Chlamydomonadales</taxon>
        <taxon>Chlamydomonadales incertae sedis</taxon>
        <taxon>Edaphochlamys</taxon>
    </lineage>
</organism>
<dbReference type="AlphaFoldDB" id="A0A835XPC0"/>
<dbReference type="PANTHER" id="PTHR20958">
    <property type="entry name" value="GLYCINE N-ACYLTRANSFERASE-LIKE PROTEIN"/>
    <property type="match status" value="1"/>
</dbReference>
<dbReference type="InterPro" id="IPR053225">
    <property type="entry name" value="Acyl-CoA_N-acyltransferase"/>
</dbReference>
<gene>
    <name evidence="2" type="ORF">HYH03_016623</name>
</gene>
<evidence type="ECO:0000313" key="3">
    <source>
        <dbReference type="Proteomes" id="UP000612055"/>
    </source>
</evidence>
<name>A0A835XPC0_9CHLO</name>
<proteinExistence type="predicted"/>